<dbReference type="InterPro" id="IPR010819">
    <property type="entry name" value="AGE/CE"/>
</dbReference>
<dbReference type="GO" id="GO:0005975">
    <property type="term" value="P:carbohydrate metabolic process"/>
    <property type="evidence" value="ECO:0007669"/>
    <property type="project" value="InterPro"/>
</dbReference>
<reference evidence="3" key="1">
    <citation type="submission" date="2020-10" db="EMBL/GenBank/DDBJ databases">
        <title>Ca. Dormibacterota MAGs.</title>
        <authorList>
            <person name="Montgomery K."/>
        </authorList>
    </citation>
    <scope>NUCLEOTIDE SEQUENCE [LARGE SCALE GENOMIC DNA]</scope>
    <source>
        <strain evidence="3">SC8812_S17_10</strain>
    </source>
</reference>
<accession>A0A934K8P7</accession>
<evidence type="ECO:0000256" key="1">
    <source>
        <dbReference type="ARBA" id="ARBA00008558"/>
    </source>
</evidence>
<keyword evidence="2" id="KW-0413">Isomerase</keyword>
<dbReference type="GO" id="GO:0016853">
    <property type="term" value="F:isomerase activity"/>
    <property type="evidence" value="ECO:0007669"/>
    <property type="project" value="UniProtKB-KW"/>
</dbReference>
<gene>
    <name evidence="3" type="ORF">JF922_10815</name>
</gene>
<organism evidence="3 4">
    <name type="scientific">Candidatus Nephthysia bennettiae</name>
    <dbReference type="NCBI Taxonomy" id="3127016"/>
    <lineage>
        <taxon>Bacteria</taxon>
        <taxon>Bacillati</taxon>
        <taxon>Candidatus Dormiibacterota</taxon>
        <taxon>Candidatus Dormibacteria</taxon>
        <taxon>Candidatus Dormibacterales</taxon>
        <taxon>Candidatus Dormibacteraceae</taxon>
        <taxon>Candidatus Nephthysia</taxon>
    </lineage>
</organism>
<keyword evidence="4" id="KW-1185">Reference proteome</keyword>
<dbReference type="InterPro" id="IPR008928">
    <property type="entry name" value="6-hairpin_glycosidase_sf"/>
</dbReference>
<protein>
    <submittedName>
        <fullName evidence="3">AGE family epimerase/isomerase</fullName>
    </submittedName>
</protein>
<dbReference type="Pfam" id="PF07221">
    <property type="entry name" value="GlcNAc_2-epim"/>
    <property type="match status" value="1"/>
</dbReference>
<dbReference type="SUPFAM" id="SSF48208">
    <property type="entry name" value="Six-hairpin glycosidases"/>
    <property type="match status" value="1"/>
</dbReference>
<evidence type="ECO:0000256" key="2">
    <source>
        <dbReference type="ARBA" id="ARBA00023235"/>
    </source>
</evidence>
<name>A0A934K8P7_9BACT</name>
<evidence type="ECO:0000313" key="4">
    <source>
        <dbReference type="Proteomes" id="UP000612893"/>
    </source>
</evidence>
<dbReference type="Gene3D" id="1.50.10.10">
    <property type="match status" value="1"/>
</dbReference>
<evidence type="ECO:0000313" key="3">
    <source>
        <dbReference type="EMBL" id="MBJ7598561.1"/>
    </source>
</evidence>
<dbReference type="EMBL" id="JAEKNR010000118">
    <property type="protein sequence ID" value="MBJ7598561.1"/>
    <property type="molecule type" value="Genomic_DNA"/>
</dbReference>
<dbReference type="AlphaFoldDB" id="A0A934K8P7"/>
<dbReference type="InterPro" id="IPR012341">
    <property type="entry name" value="6hp_glycosidase-like_sf"/>
</dbReference>
<sequence length="412" mass="45964">MRRAPMTGGSWVDLRSHLEWLDAEGGRLLDFASAARHTVGFAWLDGEGRPQLDRPLEAWITARMTHVFALAYLRGIPGMGPLADHGVDALRGPFRDAEHGGWYSTLTPEGRPQETRKAAYVHAFVVLAAASATAAERPGGRELLDDSLSEVDRHFWSEAEGRSLESWDRAWSEPEPYRGANSNMHLVEAFLAAADVTGGDRWRARALAIAERLIHGAARENGWRLPEHFDPSWQPLLDYNAAVKEDPFRPYGSTIGHWLEWSRLLLHLEASLSAPPTWLFEDARTLFDSAVTVGWDVDGAPGFVYTVDWNDRPVVRQRMHWVIAEAIAAAAAFRRRTGESSYEGWYRAAWDHAASLFIDRVHGSWHHELGPDDKPAASVWSGKPDVYHAFQATILPQLPLAPALAVALRDLP</sequence>
<dbReference type="PANTHER" id="PTHR15108">
    <property type="entry name" value="N-ACYLGLUCOSAMINE-2-EPIMERASE"/>
    <property type="match status" value="1"/>
</dbReference>
<comment type="caution">
    <text evidence="3">The sequence shown here is derived from an EMBL/GenBank/DDBJ whole genome shotgun (WGS) entry which is preliminary data.</text>
</comment>
<comment type="similarity">
    <text evidence="1">Belongs to the N-acylglucosamine 2-epimerase family.</text>
</comment>
<proteinExistence type="inferred from homology"/>
<dbReference type="Proteomes" id="UP000612893">
    <property type="component" value="Unassembled WGS sequence"/>
</dbReference>